<feature type="transmembrane region" description="Helical" evidence="1">
    <location>
        <begin position="74"/>
        <end position="96"/>
    </location>
</feature>
<evidence type="ECO:0000313" key="2">
    <source>
        <dbReference type="EMBL" id="QJR29252.1"/>
    </source>
</evidence>
<dbReference type="Proteomes" id="UP000501130">
    <property type="component" value="Chromosome"/>
</dbReference>
<protein>
    <submittedName>
        <fullName evidence="2">DUF3619 family protein</fullName>
    </submittedName>
</protein>
<gene>
    <name evidence="2" type="ORF">HKT17_05775</name>
</gene>
<keyword evidence="1" id="KW-0812">Transmembrane</keyword>
<dbReference type="Pfam" id="PF12279">
    <property type="entry name" value="DUF3619"/>
    <property type="match status" value="1"/>
</dbReference>
<dbReference type="InterPro" id="IPR022064">
    <property type="entry name" value="DUF3619"/>
</dbReference>
<keyword evidence="3" id="KW-1185">Reference proteome</keyword>
<name>A0ABX6N6K5_9BURK</name>
<evidence type="ECO:0000313" key="3">
    <source>
        <dbReference type="Proteomes" id="UP000501130"/>
    </source>
</evidence>
<sequence length="162" mass="17755">MNEDRLTANVVKRLLDESAGQVPPHIQDRLNLAISKSVQLHAEKHGQHAKSRQANAGKIADLFKQFSEWFNRPALSMAVSALFIAGAVFGVAQFGLENYDARISETADLDAAILSDDLPPDAYLDPGFINYATELQKNNAIPAEDGIEQWMDSLPADFTTSI</sequence>
<keyword evidence="1" id="KW-1133">Transmembrane helix</keyword>
<dbReference type="RefSeq" id="WP_171098543.1">
    <property type="nucleotide sequence ID" value="NZ_CP053084.1"/>
</dbReference>
<keyword evidence="1" id="KW-0472">Membrane</keyword>
<reference evidence="2 3" key="1">
    <citation type="submission" date="2020-05" db="EMBL/GenBank/DDBJ databases">
        <title>Compete genome of Limnobacter sp. SAORIC-580.</title>
        <authorList>
            <person name="Song J."/>
            <person name="Cho J.-C."/>
        </authorList>
    </citation>
    <scope>NUCLEOTIDE SEQUENCE [LARGE SCALE GENOMIC DNA]</scope>
    <source>
        <strain evidence="2 3">SAORIC-580</strain>
    </source>
</reference>
<dbReference type="EMBL" id="CP053084">
    <property type="protein sequence ID" value="QJR29252.1"/>
    <property type="molecule type" value="Genomic_DNA"/>
</dbReference>
<evidence type="ECO:0000256" key="1">
    <source>
        <dbReference type="SAM" id="Phobius"/>
    </source>
</evidence>
<accession>A0ABX6N6K5</accession>
<organism evidence="2 3">
    <name type="scientific">Limnobacter profundi</name>
    <dbReference type="NCBI Taxonomy" id="2732163"/>
    <lineage>
        <taxon>Bacteria</taxon>
        <taxon>Pseudomonadati</taxon>
        <taxon>Pseudomonadota</taxon>
        <taxon>Betaproteobacteria</taxon>
        <taxon>Burkholderiales</taxon>
        <taxon>Burkholderiaceae</taxon>
        <taxon>Limnobacter</taxon>
    </lineage>
</organism>
<proteinExistence type="predicted"/>